<evidence type="ECO:0000256" key="2">
    <source>
        <dbReference type="ARBA" id="ARBA00023235"/>
    </source>
</evidence>
<comment type="subunit">
    <text evidence="3">Homodimer.</text>
</comment>
<feature type="binding site" evidence="3">
    <location>
        <begin position="134"/>
        <end position="137"/>
    </location>
    <ligand>
        <name>substrate</name>
    </ligand>
</feature>
<keyword evidence="5" id="KW-1185">Reference proteome</keyword>
<accession>A0A0K8J3M4</accession>
<evidence type="ECO:0000256" key="1">
    <source>
        <dbReference type="ARBA" id="ARBA00001713"/>
    </source>
</evidence>
<dbReference type="Gene3D" id="3.40.50.1360">
    <property type="match status" value="1"/>
</dbReference>
<dbReference type="EMBL" id="LN879430">
    <property type="protein sequence ID" value="CUH92226.1"/>
    <property type="molecule type" value="Genomic_DNA"/>
</dbReference>
<evidence type="ECO:0000256" key="3">
    <source>
        <dbReference type="HAMAP-Rule" id="MF_00170"/>
    </source>
</evidence>
<evidence type="ECO:0000313" key="4">
    <source>
        <dbReference type="EMBL" id="CUH92226.1"/>
    </source>
</evidence>
<reference evidence="5" key="1">
    <citation type="submission" date="2015-09" db="EMBL/GenBank/DDBJ databases">
        <authorList>
            <person name="Wibberg D."/>
        </authorList>
    </citation>
    <scope>NUCLEOTIDE SEQUENCE [LARGE SCALE GENOMIC DNA]</scope>
    <source>
        <strain evidence="5">SD1D</strain>
    </source>
</reference>
<protein>
    <recommendedName>
        <fullName evidence="3">Ribose-5-phosphate isomerase A</fullName>
        <ecNumber evidence="3">5.3.1.6</ecNumber>
    </recommendedName>
    <alternativeName>
        <fullName evidence="3">Phosphoriboisomerase A</fullName>
        <shortName evidence="3">PRI</shortName>
    </alternativeName>
</protein>
<dbReference type="Proteomes" id="UP000196053">
    <property type="component" value="Chromosome I"/>
</dbReference>
<sequence length="275" mass="30716">MVFSYGIRQQLNGKVYLKITLPLKVIKTYIIRNMISTIDCFYYTIIKNKFKGGTMEEKRIAAKRAVDYVHDGMIVGLGTGTTAYWAIKKLALKVHEGLNIKAIATSIQSEELARKLGISLISFSDIDEIDITIDGADEVDYNFNLIKGGGGALLREKIVAAASKQLVIVVDQSKLVNRLGLFPLPVEIVKFGHEVTMKNLSKLQCKAKLRMKNEKVFVTDNGNYIVDCHFDSIENPKELHNKINLIPGVVDNGLFVDMADKVIVGYQNGEVKELY</sequence>
<dbReference type="UniPathway" id="UPA00115">
    <property type="reaction ID" value="UER00412"/>
</dbReference>
<dbReference type="SUPFAM" id="SSF100950">
    <property type="entry name" value="NagB/RpiA/CoA transferase-like"/>
    <property type="match status" value="1"/>
</dbReference>
<dbReference type="NCBIfam" id="NF001924">
    <property type="entry name" value="PRK00702.1"/>
    <property type="match status" value="1"/>
</dbReference>
<dbReference type="NCBIfam" id="TIGR00021">
    <property type="entry name" value="rpiA"/>
    <property type="match status" value="1"/>
</dbReference>
<dbReference type="GO" id="GO:0005829">
    <property type="term" value="C:cytosol"/>
    <property type="evidence" value="ECO:0007669"/>
    <property type="project" value="TreeGrafter"/>
</dbReference>
<name>A0A0K8J3M4_9FIRM</name>
<dbReference type="InterPro" id="IPR004788">
    <property type="entry name" value="Ribose5P_isomerase_type_A"/>
</dbReference>
<dbReference type="CDD" id="cd01398">
    <property type="entry name" value="RPI_A"/>
    <property type="match status" value="1"/>
</dbReference>
<gene>
    <name evidence="3 4" type="primary">rpiA</name>
    <name evidence="4" type="ORF">SD1D_0678</name>
</gene>
<dbReference type="FunFam" id="3.40.50.1360:FF:000001">
    <property type="entry name" value="Ribose-5-phosphate isomerase A"/>
    <property type="match status" value="1"/>
</dbReference>
<dbReference type="SUPFAM" id="SSF75445">
    <property type="entry name" value="D-ribose-5-phosphate isomerase (RpiA), lid domain"/>
    <property type="match status" value="1"/>
</dbReference>
<dbReference type="GO" id="GO:0004751">
    <property type="term" value="F:ribose-5-phosphate isomerase activity"/>
    <property type="evidence" value="ECO:0007669"/>
    <property type="project" value="UniProtKB-UniRule"/>
</dbReference>
<evidence type="ECO:0000313" key="5">
    <source>
        <dbReference type="Proteomes" id="UP000196053"/>
    </source>
</evidence>
<dbReference type="Pfam" id="PF06026">
    <property type="entry name" value="Rib_5-P_isom_A"/>
    <property type="match status" value="1"/>
</dbReference>
<comment type="similarity">
    <text evidence="3">Belongs to the ribose 5-phosphate isomerase family.</text>
</comment>
<dbReference type="GO" id="GO:0006014">
    <property type="term" value="P:D-ribose metabolic process"/>
    <property type="evidence" value="ECO:0007669"/>
    <property type="project" value="TreeGrafter"/>
</dbReference>
<keyword evidence="2 3" id="KW-0413">Isomerase</keyword>
<comment type="function">
    <text evidence="3">Catalyzes the reversible conversion of ribose-5-phosphate to ribulose 5-phosphate.</text>
</comment>
<proteinExistence type="inferred from homology"/>
<comment type="pathway">
    <text evidence="3">Carbohydrate degradation; pentose phosphate pathway; D-ribose 5-phosphate from D-ribulose 5-phosphate (non-oxidative stage): step 1/1.</text>
</comment>
<dbReference type="KEGG" id="hsd:SD1D_0678"/>
<dbReference type="Gene3D" id="3.30.70.260">
    <property type="match status" value="1"/>
</dbReference>
<dbReference type="PANTHER" id="PTHR11934">
    <property type="entry name" value="RIBOSE-5-PHOSPHATE ISOMERASE"/>
    <property type="match status" value="1"/>
</dbReference>
<dbReference type="AlphaFoldDB" id="A0A0K8J3M4"/>
<dbReference type="InterPro" id="IPR037171">
    <property type="entry name" value="NagB/RpiA_transferase-like"/>
</dbReference>
<dbReference type="PANTHER" id="PTHR11934:SF0">
    <property type="entry name" value="RIBOSE-5-PHOSPHATE ISOMERASE"/>
    <property type="match status" value="1"/>
</dbReference>
<dbReference type="GO" id="GO:0009052">
    <property type="term" value="P:pentose-phosphate shunt, non-oxidative branch"/>
    <property type="evidence" value="ECO:0007669"/>
    <property type="project" value="UniProtKB-UniRule"/>
</dbReference>
<feature type="active site" description="Proton acceptor" evidence="3">
    <location>
        <position position="156"/>
    </location>
</feature>
<feature type="binding site" evidence="3">
    <location>
        <position position="174"/>
    </location>
    <ligand>
        <name>substrate</name>
    </ligand>
</feature>
<feature type="binding site" evidence="3">
    <location>
        <begin position="79"/>
        <end position="82"/>
    </location>
    <ligand>
        <name>substrate</name>
    </ligand>
</feature>
<dbReference type="EC" id="5.3.1.6" evidence="3"/>
<comment type="catalytic activity">
    <reaction evidence="1 3">
        <text>aldehydo-D-ribose 5-phosphate = D-ribulose 5-phosphate</text>
        <dbReference type="Rhea" id="RHEA:14657"/>
        <dbReference type="ChEBI" id="CHEBI:58121"/>
        <dbReference type="ChEBI" id="CHEBI:58273"/>
        <dbReference type="EC" id="5.3.1.6"/>
    </reaction>
</comment>
<organism evidence="4 5">
    <name type="scientific">Herbinix luporum</name>
    <dbReference type="NCBI Taxonomy" id="1679721"/>
    <lineage>
        <taxon>Bacteria</taxon>
        <taxon>Bacillati</taxon>
        <taxon>Bacillota</taxon>
        <taxon>Clostridia</taxon>
        <taxon>Lachnospirales</taxon>
        <taxon>Lachnospiraceae</taxon>
        <taxon>Herbinix</taxon>
    </lineage>
</organism>
<feature type="binding site" evidence="3">
    <location>
        <begin position="147"/>
        <end position="150"/>
    </location>
    <ligand>
        <name>substrate</name>
    </ligand>
</feature>
<dbReference type="InterPro" id="IPR020672">
    <property type="entry name" value="Ribose5P_isomerase_typA_subgr"/>
</dbReference>
<dbReference type="HAMAP" id="MF_00170">
    <property type="entry name" value="Rib_5P_isom_A"/>
    <property type="match status" value="1"/>
</dbReference>